<accession>A0AAT9PFQ6</accession>
<dbReference type="Proteomes" id="UP000829560">
    <property type="component" value="Chromosome"/>
</dbReference>
<evidence type="ECO:0000313" key="2">
    <source>
        <dbReference type="Proteomes" id="UP000829560"/>
    </source>
</evidence>
<sequence length="84" mass="9229">MKKLVPHEKLNEFIDALGASVGSMIADIKQGIEKLDGRIGESEATITTLSQKIDPLHDLEARIAKLESYHQVDEQDLGEDTQGV</sequence>
<dbReference type="EMBL" id="CP093310">
    <property type="protein sequence ID" value="UNK06467.2"/>
    <property type="molecule type" value="Genomic_DNA"/>
</dbReference>
<reference evidence="1" key="1">
    <citation type="submission" date="2024-03" db="EMBL/GenBank/DDBJ databases">
        <title>Psychrobacter raelis sp. nov. isolated from a dog with peritonitis.</title>
        <authorList>
            <person name="Schiavone A."/>
            <person name="Manzulli V."/>
            <person name="Camarda A."/>
            <person name="Cafiero M.A."/>
            <person name="Vasco I."/>
            <person name="Marino L."/>
            <person name="Pennuzzi G."/>
            <person name="Serrecchia L."/>
            <person name="Galante D."/>
            <person name="Pugliese N."/>
        </authorList>
    </citation>
    <scope>NUCLEOTIDE SEQUENCE</scope>
    <source>
        <strain evidence="1">PraFG1</strain>
    </source>
</reference>
<protein>
    <submittedName>
        <fullName evidence="1">Uncharacterized protein</fullName>
    </submittedName>
</protein>
<gene>
    <name evidence="1" type="ORF">MN210_08210</name>
</gene>
<dbReference type="AlphaFoldDB" id="A0AAT9PFQ6"/>
<name>A0AAT9PFQ6_9GAMM</name>
<dbReference type="Gene3D" id="1.20.5.340">
    <property type="match status" value="1"/>
</dbReference>
<keyword evidence="2" id="KW-1185">Reference proteome</keyword>
<dbReference type="KEGG" id="prae:MN210_08210"/>
<evidence type="ECO:0000313" key="1">
    <source>
        <dbReference type="EMBL" id="UNK06467.2"/>
    </source>
</evidence>
<proteinExistence type="predicted"/>
<organism evidence="1 2">
    <name type="scientific">Psychrobacter raelei</name>
    <dbReference type="NCBI Taxonomy" id="2565531"/>
    <lineage>
        <taxon>Bacteria</taxon>
        <taxon>Pseudomonadati</taxon>
        <taxon>Pseudomonadota</taxon>
        <taxon>Gammaproteobacteria</taxon>
        <taxon>Moraxellales</taxon>
        <taxon>Moraxellaceae</taxon>
        <taxon>Psychrobacter</taxon>
    </lineage>
</organism>
<dbReference type="RefSeq" id="WP_338412809.1">
    <property type="nucleotide sequence ID" value="NZ_CP093310.2"/>
</dbReference>